<sequence length="72" mass="7815">MPITSKYSNKKVEQIIDGVFDVLEKHDASAELALMVVGNIATNIINADVPASQRKAIAEKFAQALQSSIKED</sequence>
<dbReference type="RefSeq" id="WP_047875735.1">
    <property type="nucleotide sequence ID" value="NZ_BMYC01000002.1"/>
</dbReference>
<dbReference type="EMBL" id="BBMN01000017">
    <property type="protein sequence ID" value="GAL07521.1"/>
    <property type="molecule type" value="Genomic_DNA"/>
</dbReference>
<evidence type="ECO:0000313" key="2">
    <source>
        <dbReference type="EMBL" id="GAL07521.1"/>
    </source>
</evidence>
<dbReference type="InterPro" id="IPR023202">
    <property type="entry name" value="YejL_sf"/>
</dbReference>
<evidence type="ECO:0000313" key="5">
    <source>
        <dbReference type="Proteomes" id="UP000036426"/>
    </source>
</evidence>
<reference evidence="3 5" key="2">
    <citation type="submission" date="2015-05" db="EMBL/GenBank/DDBJ databases">
        <title>Photobacterium galathea sp. nov.</title>
        <authorList>
            <person name="Machado H."/>
            <person name="Gram L."/>
        </authorList>
    </citation>
    <scope>NUCLEOTIDE SEQUENCE [LARGE SCALE GENOMIC DNA]</scope>
    <source>
        <strain evidence="3 5">DSM 25995</strain>
    </source>
</reference>
<keyword evidence="5" id="KW-1185">Reference proteome</keyword>
<comment type="caution">
    <text evidence="2">The sequence shown here is derived from an EMBL/GenBank/DDBJ whole genome shotgun (WGS) entry which is preliminary data.</text>
</comment>
<evidence type="ECO:0000313" key="4">
    <source>
        <dbReference type="Proteomes" id="UP000029227"/>
    </source>
</evidence>
<protein>
    <recommendedName>
        <fullName evidence="1">UPF0352 protein ABT58_17515</fullName>
    </recommendedName>
</protein>
<dbReference type="PIRSF" id="PIRSF006188">
    <property type="entry name" value="UCP006188"/>
    <property type="match status" value="1"/>
</dbReference>
<dbReference type="HAMAP" id="MF_00816">
    <property type="entry name" value="UPF0352"/>
    <property type="match status" value="1"/>
</dbReference>
<dbReference type="Gene3D" id="1.10.3390.10">
    <property type="entry name" value="YejL-like"/>
    <property type="match status" value="1"/>
</dbReference>
<comment type="similarity">
    <text evidence="1">Belongs to the UPF0352 family.</text>
</comment>
<dbReference type="Proteomes" id="UP000029227">
    <property type="component" value="Unassembled WGS sequence"/>
</dbReference>
<dbReference type="SUPFAM" id="SSF158651">
    <property type="entry name" value="YejL-like"/>
    <property type="match status" value="1"/>
</dbReference>
<name>A0A090QXD1_9GAMM</name>
<dbReference type="OrthoDB" id="5771474at2"/>
<dbReference type="InterPro" id="IPR009857">
    <property type="entry name" value="UPF0352"/>
</dbReference>
<evidence type="ECO:0000313" key="3">
    <source>
        <dbReference type="EMBL" id="KLU99432.1"/>
    </source>
</evidence>
<dbReference type="STRING" id="754436.JCM19237_1461"/>
<dbReference type="NCBIfam" id="NF010242">
    <property type="entry name" value="PRK13689.1"/>
    <property type="match status" value="1"/>
</dbReference>
<dbReference type="Pfam" id="PF07208">
    <property type="entry name" value="DUF1414"/>
    <property type="match status" value="1"/>
</dbReference>
<dbReference type="AlphaFoldDB" id="A0A090QXD1"/>
<evidence type="ECO:0000256" key="1">
    <source>
        <dbReference type="HAMAP-Rule" id="MF_00816"/>
    </source>
</evidence>
<proteinExistence type="inferred from homology"/>
<reference evidence="2 4" key="1">
    <citation type="journal article" date="2014" name="Genome Announc.">
        <title>Draft Genome Sequences of Two Vibrionaceae Species, Vibrio ponticus C121 and Photobacterium aphoticum C119, Isolated as Coral Reef Microbiota.</title>
        <authorList>
            <person name="Al-saari N."/>
            <person name="Meirelles P.M."/>
            <person name="Mino S."/>
            <person name="Suda W."/>
            <person name="Oshima K."/>
            <person name="Hattori M."/>
            <person name="Ohkuma M."/>
            <person name="Thompson F.L."/>
            <person name="Gomez-Gil B."/>
            <person name="Sawabe T."/>
            <person name="Sawabe T."/>
        </authorList>
    </citation>
    <scope>NUCLEOTIDE SEQUENCE [LARGE SCALE GENOMIC DNA]</scope>
    <source>
        <strain evidence="2 4">JCM 19237</strain>
    </source>
</reference>
<dbReference type="PATRIC" id="fig|754436.4.peg.3711"/>
<dbReference type="eggNOG" id="COG3082">
    <property type="taxonomic scope" value="Bacteria"/>
</dbReference>
<organism evidence="2 4">
    <name type="scientific">Photobacterium aphoticum</name>
    <dbReference type="NCBI Taxonomy" id="754436"/>
    <lineage>
        <taxon>Bacteria</taxon>
        <taxon>Pseudomonadati</taxon>
        <taxon>Pseudomonadota</taxon>
        <taxon>Gammaproteobacteria</taxon>
        <taxon>Vibrionales</taxon>
        <taxon>Vibrionaceae</taxon>
        <taxon>Photobacterium</taxon>
    </lineage>
</organism>
<dbReference type="Proteomes" id="UP000036426">
    <property type="component" value="Unassembled WGS sequence"/>
</dbReference>
<accession>A0A090QXD1</accession>
<dbReference type="EMBL" id="LDOV01000031">
    <property type="protein sequence ID" value="KLU99432.1"/>
    <property type="molecule type" value="Genomic_DNA"/>
</dbReference>
<gene>
    <name evidence="3" type="ORF">ABT58_17515</name>
    <name evidence="2" type="ORF">JCM19237_1461</name>
</gene>